<proteinExistence type="inferred from homology"/>
<evidence type="ECO:0000256" key="2">
    <source>
        <dbReference type="ARBA" id="ARBA00022980"/>
    </source>
</evidence>
<keyword evidence="7" id="KW-1185">Reference proteome</keyword>
<sequence>MRHRKNRFKFNRTYTHRKSMFRNMMNSLIFHHIIKTTLHKAKALRSHIEPLITRGKIDTVFNRRLIFSKIRNNNAVTKLFTQISPHFFNRSGGYTRILKCGSRKGDNAPMAYIELVERSKFSINKNNKN</sequence>
<dbReference type="SUPFAM" id="SSF64263">
    <property type="entry name" value="Prokaryotic ribosomal protein L17"/>
    <property type="match status" value="1"/>
</dbReference>
<evidence type="ECO:0000256" key="3">
    <source>
        <dbReference type="ARBA" id="ARBA00023274"/>
    </source>
</evidence>
<evidence type="ECO:0000256" key="4">
    <source>
        <dbReference type="HAMAP-Rule" id="MF_01368"/>
    </source>
</evidence>
<dbReference type="Pfam" id="PF01196">
    <property type="entry name" value="Ribosomal_L17"/>
    <property type="match status" value="1"/>
</dbReference>
<dbReference type="PANTHER" id="PTHR14413">
    <property type="entry name" value="RIBOSOMAL PROTEIN L17"/>
    <property type="match status" value="1"/>
</dbReference>
<name>A0ABY4SWX0_9ENTR</name>
<evidence type="ECO:0000313" key="6">
    <source>
        <dbReference type="EMBL" id="URJ25291.1"/>
    </source>
</evidence>
<dbReference type="Proteomes" id="UP001056834">
    <property type="component" value="Chromosome"/>
</dbReference>
<reference evidence="6" key="1">
    <citation type="submission" date="2022-05" db="EMBL/GenBank/DDBJ databases">
        <title>Impact of host demography and evolutionary history on endosymbiont molecular evolution: a test in carpenter ants (Genus Camponotus) and their Blochmannia endosymbionts.</title>
        <authorList>
            <person name="Manthey J.D."/>
            <person name="Giron J.C."/>
            <person name="Hruska J.P."/>
        </authorList>
    </citation>
    <scope>NUCLEOTIDE SEQUENCE</scope>
    <source>
        <strain evidence="6">C-006</strain>
    </source>
</reference>
<dbReference type="InterPro" id="IPR000456">
    <property type="entry name" value="Ribosomal_bL17"/>
</dbReference>
<evidence type="ECO:0000256" key="5">
    <source>
        <dbReference type="RuleBase" id="RU000660"/>
    </source>
</evidence>
<gene>
    <name evidence="4 6" type="primary">rplQ</name>
    <name evidence="6" type="ORF">M9405_01005</name>
</gene>
<organism evidence="6 7">
    <name type="scientific">Candidatus Blochmannia ocreatus</name>
    <name type="common">nom. nud.</name>
    <dbReference type="NCBI Taxonomy" id="251538"/>
    <lineage>
        <taxon>Bacteria</taxon>
        <taxon>Pseudomonadati</taxon>
        <taxon>Pseudomonadota</taxon>
        <taxon>Gammaproteobacteria</taxon>
        <taxon>Enterobacterales</taxon>
        <taxon>Enterobacteriaceae</taxon>
        <taxon>ant endosymbionts</taxon>
        <taxon>Candidatus Blochmanniella</taxon>
    </lineage>
</organism>
<dbReference type="HAMAP" id="MF_01368">
    <property type="entry name" value="Ribosomal_bL17"/>
    <property type="match status" value="1"/>
</dbReference>
<dbReference type="PANTHER" id="PTHR14413:SF16">
    <property type="entry name" value="LARGE RIBOSOMAL SUBUNIT PROTEIN BL17M"/>
    <property type="match status" value="1"/>
</dbReference>
<dbReference type="InterPro" id="IPR036373">
    <property type="entry name" value="Ribosomal_bL17_sf"/>
</dbReference>
<dbReference type="Gene3D" id="3.90.1030.10">
    <property type="entry name" value="Ribosomal protein L17"/>
    <property type="match status" value="1"/>
</dbReference>
<keyword evidence="2 4" id="KW-0689">Ribosomal protein</keyword>
<keyword evidence="3 4" id="KW-0687">Ribonucleoprotein</keyword>
<comment type="similarity">
    <text evidence="1 4 5">Belongs to the bacterial ribosomal protein bL17 family.</text>
</comment>
<evidence type="ECO:0000313" key="7">
    <source>
        <dbReference type="Proteomes" id="UP001056834"/>
    </source>
</evidence>
<dbReference type="NCBIfam" id="TIGR00059">
    <property type="entry name" value="L17"/>
    <property type="match status" value="1"/>
</dbReference>
<accession>A0ABY4SWX0</accession>
<dbReference type="RefSeq" id="WP_250223422.1">
    <property type="nucleotide sequence ID" value="NZ_CP097762.1"/>
</dbReference>
<protein>
    <recommendedName>
        <fullName evidence="4">Large ribosomal subunit protein bL17</fullName>
    </recommendedName>
</protein>
<comment type="subunit">
    <text evidence="4">Part of the 50S ribosomal subunit. Contacts protein L32.</text>
</comment>
<dbReference type="GO" id="GO:0005840">
    <property type="term" value="C:ribosome"/>
    <property type="evidence" value="ECO:0007669"/>
    <property type="project" value="UniProtKB-KW"/>
</dbReference>
<dbReference type="PROSITE" id="PS01167">
    <property type="entry name" value="RIBOSOMAL_L17"/>
    <property type="match status" value="1"/>
</dbReference>
<evidence type="ECO:0000256" key="1">
    <source>
        <dbReference type="ARBA" id="ARBA00008777"/>
    </source>
</evidence>
<dbReference type="InterPro" id="IPR047859">
    <property type="entry name" value="Ribosomal_bL17_CS"/>
</dbReference>
<dbReference type="EMBL" id="CP097762">
    <property type="protein sequence ID" value="URJ25291.1"/>
    <property type="molecule type" value="Genomic_DNA"/>
</dbReference>